<dbReference type="RefSeq" id="WP_005880596.1">
    <property type="nucleotide sequence ID" value="NZ_CP019430.1"/>
</dbReference>
<reference evidence="1 2" key="1">
    <citation type="submission" date="2009-02" db="EMBL/GenBank/DDBJ databases">
        <title>The Genome Sequence of Oxalobacter formigenes OXCC13.</title>
        <authorList>
            <consortium name="The Broad Institute Genome Sequencing Platform"/>
            <person name="Ward D."/>
            <person name="Young S.K."/>
            <person name="Kodira C.D."/>
            <person name="Zeng Q."/>
            <person name="Koehrsen M."/>
            <person name="Alvarado L."/>
            <person name="Berlin A."/>
            <person name="Borenstein D."/>
            <person name="Chen Z."/>
            <person name="Engels R."/>
            <person name="Freedman E."/>
            <person name="Gellesch M."/>
            <person name="Goldberg J."/>
            <person name="Griggs A."/>
            <person name="Gujja S."/>
            <person name="Heiman D."/>
            <person name="Hepburn T."/>
            <person name="Howarth C."/>
            <person name="Jen D."/>
            <person name="Larson L."/>
            <person name="Lewis B."/>
            <person name="Mehta T."/>
            <person name="Park D."/>
            <person name="Pearson M."/>
            <person name="Roberts A."/>
            <person name="Saif S."/>
            <person name="Shea T."/>
            <person name="Shenoy N."/>
            <person name="Sisk P."/>
            <person name="Stolte C."/>
            <person name="Sykes S."/>
            <person name="Walk T."/>
            <person name="White J."/>
            <person name="Yandava C."/>
            <person name="Allison M.J."/>
            <person name="Lander E."/>
            <person name="Nusbaum C."/>
            <person name="Galagan J."/>
            <person name="Birren B."/>
        </authorList>
    </citation>
    <scope>NUCLEOTIDE SEQUENCE [LARGE SCALE GENOMIC DNA]</scope>
    <source>
        <strain evidence="1 2">OXCC13</strain>
    </source>
</reference>
<dbReference type="GeneID" id="77135174"/>
<dbReference type="Proteomes" id="UP000005089">
    <property type="component" value="Unassembled WGS sequence"/>
</dbReference>
<proteinExistence type="predicted"/>
<dbReference type="EMBL" id="GG658170">
    <property type="protein sequence ID" value="EEO29836.1"/>
    <property type="molecule type" value="Genomic_DNA"/>
</dbReference>
<dbReference type="HOGENOM" id="CLU_2274552_0_0_4"/>
<gene>
    <name evidence="1" type="ORF">OFBG_00864</name>
</gene>
<protein>
    <submittedName>
        <fullName evidence="1">Uncharacterized protein</fullName>
    </submittedName>
</protein>
<sequence length="102" mass="11703">MIDEQYISKTLGLLYLCSTLLSQKSNFNEAAKNEFIKDYNVSVDFLCQLVKILPVYHEITAIGQLFAQTGKTRPFKNEDDTTALLRWLNAQTNVMKESETIH</sequence>
<evidence type="ECO:0000313" key="1">
    <source>
        <dbReference type="EMBL" id="EEO29836.1"/>
    </source>
</evidence>
<name>C3X9G0_OXAFO</name>
<accession>C3X9G0</accession>
<keyword evidence="2" id="KW-1185">Reference proteome</keyword>
<evidence type="ECO:0000313" key="2">
    <source>
        <dbReference type="Proteomes" id="UP000005089"/>
    </source>
</evidence>
<dbReference type="AlphaFoldDB" id="C3X9G0"/>
<dbReference type="STRING" id="847.BRW83_1292"/>
<organism evidence="1 2">
    <name type="scientific">Oxalobacter formigenes OXCC13</name>
    <dbReference type="NCBI Taxonomy" id="556269"/>
    <lineage>
        <taxon>Bacteria</taxon>
        <taxon>Pseudomonadati</taxon>
        <taxon>Pseudomonadota</taxon>
        <taxon>Betaproteobacteria</taxon>
        <taxon>Burkholderiales</taxon>
        <taxon>Oxalobacteraceae</taxon>
        <taxon>Oxalobacter</taxon>
    </lineage>
</organism>